<accession>A0A2L2XGS9</accession>
<protein>
    <submittedName>
        <fullName evidence="2">Transketolase</fullName>
    </submittedName>
</protein>
<dbReference type="PANTHER" id="PTHR43825">
    <property type="entry name" value="PYRUVATE DEHYDROGENASE E1 COMPONENT"/>
    <property type="match status" value="1"/>
</dbReference>
<dbReference type="InterPro" id="IPR005475">
    <property type="entry name" value="Transketolase-like_Pyr-bd"/>
</dbReference>
<dbReference type="InterPro" id="IPR051157">
    <property type="entry name" value="PDH/Transketolase"/>
</dbReference>
<dbReference type="SMART" id="SM00861">
    <property type="entry name" value="Transket_pyr"/>
    <property type="match status" value="1"/>
</dbReference>
<dbReference type="SUPFAM" id="SSF52518">
    <property type="entry name" value="Thiamin diphosphate-binding fold (THDP-binding)"/>
    <property type="match status" value="1"/>
</dbReference>
<evidence type="ECO:0000313" key="2">
    <source>
        <dbReference type="EMBL" id="GBF33426.1"/>
    </source>
</evidence>
<name>A0A2L2XGS9_9FIRM</name>
<dbReference type="SUPFAM" id="SSF52922">
    <property type="entry name" value="TK C-terminal domain-like"/>
    <property type="match status" value="1"/>
</dbReference>
<organism evidence="2 3">
    <name type="scientific">Desulfocucumis palustris</name>
    <dbReference type="NCBI Taxonomy" id="1898651"/>
    <lineage>
        <taxon>Bacteria</taxon>
        <taxon>Bacillati</taxon>
        <taxon>Bacillota</taxon>
        <taxon>Clostridia</taxon>
        <taxon>Eubacteriales</taxon>
        <taxon>Desulfocucumaceae</taxon>
        <taxon>Desulfocucumis</taxon>
    </lineage>
</organism>
<evidence type="ECO:0000313" key="3">
    <source>
        <dbReference type="Proteomes" id="UP000239549"/>
    </source>
</evidence>
<dbReference type="AlphaFoldDB" id="A0A2L2XGS9"/>
<dbReference type="EMBL" id="BFAV01000102">
    <property type="protein sequence ID" value="GBF33426.1"/>
    <property type="molecule type" value="Genomic_DNA"/>
</dbReference>
<dbReference type="PANTHER" id="PTHR43825:SF5">
    <property type="entry name" value="HYPOTHETICAL TRANSKETOLASE FAMILY PROTEIN"/>
    <property type="match status" value="1"/>
</dbReference>
<sequence>MRKQFKSTVMELAARDEKIVVLLGDVSVYLFNDFKTSYPDRFYNLGICESTLISVGAGLSLRGLRPFIHTIAPFITERCYEQIKLDLCYNRLGGNIVSCGSSFDYAWDGATHHSYGDLALMRLLPEMEVFQPGSGKELEVLIKKRYHSGKPAYYRLSDHPHQVDLDVEYGRGVVIKDCGADLTVVTAGPLLANVLEACKDLDVNILYFHTIKPIDSELIQLYSHTTFLIIQESHGLQEAVNQEAGVKSFAHGTPEGFCNCYGTLADVRKNLRLDPGSIKAVAQGLLCK</sequence>
<dbReference type="Gene3D" id="3.40.50.920">
    <property type="match status" value="1"/>
</dbReference>
<dbReference type="CDD" id="cd07033">
    <property type="entry name" value="TPP_PYR_DXS_TK_like"/>
    <property type="match status" value="1"/>
</dbReference>
<dbReference type="InterPro" id="IPR009014">
    <property type="entry name" value="Transketo_C/PFOR_II"/>
</dbReference>
<dbReference type="RefSeq" id="WP_104371827.1">
    <property type="nucleotide sequence ID" value="NZ_BFAV01000102.1"/>
</dbReference>
<keyword evidence="3" id="KW-1185">Reference proteome</keyword>
<reference evidence="3" key="1">
    <citation type="submission" date="2018-02" db="EMBL/GenBank/DDBJ databases">
        <title>Genome sequence of Desulfocucumis palustris strain NAW-5.</title>
        <authorList>
            <person name="Watanabe M."/>
            <person name="Kojima H."/>
            <person name="Fukui M."/>
        </authorList>
    </citation>
    <scope>NUCLEOTIDE SEQUENCE [LARGE SCALE GENOMIC DNA]</scope>
    <source>
        <strain evidence="3">NAW-5</strain>
    </source>
</reference>
<dbReference type="InterPro" id="IPR029061">
    <property type="entry name" value="THDP-binding"/>
</dbReference>
<dbReference type="Pfam" id="PF02779">
    <property type="entry name" value="Transket_pyr"/>
    <property type="match status" value="1"/>
</dbReference>
<dbReference type="Proteomes" id="UP000239549">
    <property type="component" value="Unassembled WGS sequence"/>
</dbReference>
<dbReference type="Gene3D" id="3.40.50.970">
    <property type="match status" value="1"/>
</dbReference>
<proteinExistence type="predicted"/>
<evidence type="ECO:0000259" key="1">
    <source>
        <dbReference type="SMART" id="SM00861"/>
    </source>
</evidence>
<dbReference type="OrthoDB" id="9803371at2"/>
<gene>
    <name evidence="2" type="ORF">DCCM_2527</name>
</gene>
<feature type="domain" description="Transketolase-like pyrimidine-binding" evidence="1">
    <location>
        <begin position="1"/>
        <end position="163"/>
    </location>
</feature>
<comment type="caution">
    <text evidence="2">The sequence shown here is derived from an EMBL/GenBank/DDBJ whole genome shotgun (WGS) entry which is preliminary data.</text>
</comment>